<proteinExistence type="predicted"/>
<gene>
    <name evidence="2" type="ORF">DWE98_25185</name>
</gene>
<sequence>MTFIDQRRATNWVFRGMGSPEWDYTPSVGRLRLDYRLTEEIRVFNAFKKSAGLHLPILPANDWDWLALAQHYGLPTRLLDWTTNPLVAAFFAVSFGPAEKSAFIYAHQITEDDVIDTDADTDPFKIGKVGFLLPDRSVARIVSQRGLFSVHPKPNQPWAPKSFLKDRFEVEPDLRRRFRSRLSTLGIDDAHIYADLAGLCQMLKWRYESGLGIGMLTR</sequence>
<evidence type="ECO:0000313" key="2">
    <source>
        <dbReference type="EMBL" id="RDJ20264.1"/>
    </source>
</evidence>
<dbReference type="SMART" id="SM00901">
    <property type="entry name" value="FRG"/>
    <property type="match status" value="1"/>
</dbReference>
<reference evidence="3" key="1">
    <citation type="submission" date="2018-07" db="EMBL/GenBank/DDBJ databases">
        <authorList>
            <person name="Safronova V.I."/>
            <person name="Chirak E.R."/>
            <person name="Sazanova A.L."/>
        </authorList>
    </citation>
    <scope>NUCLEOTIDE SEQUENCE [LARGE SCALE GENOMIC DNA]</scope>
    <source>
        <strain evidence="3">RCAM04685</strain>
    </source>
</reference>
<accession>A0A370KZ34</accession>
<comment type="caution">
    <text evidence="2">The sequence shown here is derived from an EMBL/GenBank/DDBJ whole genome shotgun (WGS) entry which is preliminary data.</text>
</comment>
<organism evidence="2 3">
    <name type="scientific">Bosea caraganae</name>
    <dbReference type="NCBI Taxonomy" id="2763117"/>
    <lineage>
        <taxon>Bacteria</taxon>
        <taxon>Pseudomonadati</taxon>
        <taxon>Pseudomonadota</taxon>
        <taxon>Alphaproteobacteria</taxon>
        <taxon>Hyphomicrobiales</taxon>
        <taxon>Boseaceae</taxon>
        <taxon>Bosea</taxon>
    </lineage>
</organism>
<protein>
    <submittedName>
        <fullName evidence="2">FRG domain-containing protein</fullName>
    </submittedName>
</protein>
<dbReference type="InterPro" id="IPR014966">
    <property type="entry name" value="FRG-dom"/>
</dbReference>
<dbReference type="OrthoDB" id="9816036at2"/>
<feature type="domain" description="FRG" evidence="1">
    <location>
        <begin position="8"/>
        <end position="105"/>
    </location>
</feature>
<dbReference type="Pfam" id="PF08867">
    <property type="entry name" value="FRG"/>
    <property type="match status" value="1"/>
</dbReference>
<dbReference type="Proteomes" id="UP000255207">
    <property type="component" value="Unassembled WGS sequence"/>
</dbReference>
<evidence type="ECO:0000313" key="3">
    <source>
        <dbReference type="Proteomes" id="UP000255207"/>
    </source>
</evidence>
<evidence type="ECO:0000259" key="1">
    <source>
        <dbReference type="SMART" id="SM00901"/>
    </source>
</evidence>
<keyword evidence="3" id="KW-1185">Reference proteome</keyword>
<name>A0A370KZ34_9HYPH</name>
<dbReference type="EMBL" id="QQTP01000020">
    <property type="protein sequence ID" value="RDJ20264.1"/>
    <property type="molecule type" value="Genomic_DNA"/>
</dbReference>
<dbReference type="AlphaFoldDB" id="A0A370KZ34"/>